<feature type="domain" description="RPAP1 C-terminal" evidence="6">
    <location>
        <begin position="368"/>
        <end position="433"/>
    </location>
</feature>
<dbReference type="eggNOG" id="KOG4732">
    <property type="taxonomic scope" value="Eukaryota"/>
</dbReference>
<reference evidence="9 10" key="1">
    <citation type="journal article" date="2014" name="Nat. Commun.">
        <title>Molecular traces of alternative social organization in a termite genome.</title>
        <authorList>
            <person name="Terrapon N."/>
            <person name="Li C."/>
            <person name="Robertson H.M."/>
            <person name="Ji L."/>
            <person name="Meng X."/>
            <person name="Booth W."/>
            <person name="Chen Z."/>
            <person name="Childers C.P."/>
            <person name="Glastad K.M."/>
            <person name="Gokhale K."/>
            <person name="Gowin J."/>
            <person name="Gronenberg W."/>
            <person name="Hermansen R.A."/>
            <person name="Hu H."/>
            <person name="Hunt B.G."/>
            <person name="Huylmans A.K."/>
            <person name="Khalil S.M."/>
            <person name="Mitchell R.D."/>
            <person name="Munoz-Torres M.C."/>
            <person name="Mustard J.A."/>
            <person name="Pan H."/>
            <person name="Reese J.T."/>
            <person name="Scharf M.E."/>
            <person name="Sun F."/>
            <person name="Vogel H."/>
            <person name="Xiao J."/>
            <person name="Yang W."/>
            <person name="Yang Z."/>
            <person name="Yang Z."/>
            <person name="Zhou J."/>
            <person name="Zhu J."/>
            <person name="Brent C.S."/>
            <person name="Elsik C.G."/>
            <person name="Goodisman M.A."/>
            <person name="Liberles D.A."/>
            <person name="Roe R.M."/>
            <person name="Vargo E.L."/>
            <person name="Vilcinskas A."/>
            <person name="Wang J."/>
            <person name="Bornberg-Bauer E."/>
            <person name="Korb J."/>
            <person name="Zhang G."/>
            <person name="Liebig J."/>
        </authorList>
    </citation>
    <scope>NUCLEOTIDE SEQUENCE [LARGE SCALE GENOMIC DNA]</scope>
    <source>
        <tissue evidence="9">Whole organism</tissue>
    </source>
</reference>
<dbReference type="Proteomes" id="UP000027135">
    <property type="component" value="Unassembled WGS sequence"/>
</dbReference>
<keyword evidence="4" id="KW-0539">Nucleus</keyword>
<evidence type="ECO:0000256" key="5">
    <source>
        <dbReference type="SAM" id="MobiDB-lite"/>
    </source>
</evidence>
<dbReference type="STRING" id="136037.A0A067R0A2"/>
<dbReference type="InterPro" id="IPR016024">
    <property type="entry name" value="ARM-type_fold"/>
</dbReference>
<sequence>MFARPKAEETEEDILKLQEEFSNKNPTPSATIINKRKSEQGNEPVSGKPQDASCKKPRSKFASSRAESRSSKKGNTRNVVGPDVLGEIKEKNMTPKFAPPPSALSQQGFPQPFERDEKIVAKGKSIFAQQIEKMKASGPSKEMILDTHEPHQQADIENANHRFGDRSLILTGPDAATIHQENVERLSKMSAEEILQEQQKLASELDTKLLLFIRSRRKGKERSGMVDQTVKRPSDISELNPEVSSYVKMDTDLPCGNEPGVSLMGDGEDLPLQCVDITSAIQSEDRVQVSAVAVESENEKQTQSKSLENNNTSCQVDVEIGSVAVDLAAKSIEANRWLHMDIIEHEKLHWIGDIPPATAAPADAPYSARFDFQGFLLPFADDKVNVTQALHHHGEEPERPGYTLQELLKLSRSSLQQQRVLALTTLANILDKTKAGYYDECILTPLLNQLMDSDLYLLFRFSLDDNTETMVSATLLALRNLLWNHPDELCLDCLLGLWNGQRQPSLMVTNVVMKPSDKAEQEEEEAELKDHQILRMDMVKGALRTDLILRLRYILEVLHPGPKAVINVLEILTRIVRHSHDSALAVTCCPRLVSVIITNFVPRDWRGLVGSCKPMEMSSVYGIPLVEALKLLRVIASCTRSMASDLVHKYGVMDSVVSYISIDPRECGLPQQEAVRLSLESFYLWETLLAYNFASKHFIDLYPVLMRLLQFHLSATSASDSSSKFGHEHGAAVMSLLKEAMLASDTQMKRSAEQTVANIAQRAVVTIYYEHLSGFNQFLHLCLKKWMNQLARAEDVTFSALKLVAATLNSSAVRYSIFHSQPGVNIVSLLEEIEDLMNSALQPLLYSSNFKLICSRIKSSSCLLSKKRSGRDRDPPSLPSLGAVLWGGREVIPSINPTSPLAFLQALAHFLASVCSLHRGIHLQSIQNFLDNPHILEYIAELGNHKLQSVDSWFTRVETTMLADMLKLLKVVLPATNFQHVGLFHSMALRLVAVIPADEKHLAKEIFSYAVFNTDFFSDCSDVAYSLEALKLTDMASEQEKVSVHTLLEKATSKIPNLWNCYQTSLHLDAVSKPCPLDISSQTAGENGLTQGFPSDWPYLPILMLYNQALSGKTDNSNNTERVVSSLQWLLIVECLRPQTMATLSVTARFCRLSTVFLAGSDLFLEPVVHHHLEVLLRILLRSNSLLDFSEKISGITSFYDLYTQLVEQFTAVSYGDELFGHFVLVPLQQRHSPSYRKLVWSEHAAILRVLRTPPQKLGVPFQAYLEPCETDPSLLMCYLRGLGTGQVRDVWCPVLYRVALHHVATFIAEQPDTLIAQQLSSRIQQLGNKELQNKLFTYSKPEES</sequence>
<dbReference type="FunCoup" id="A0A067R0A2">
    <property type="interactions" value="1365"/>
</dbReference>
<proteinExistence type="inferred from homology"/>
<comment type="subcellular location">
    <subcellularLocation>
        <location evidence="1">Nucleus</location>
    </subcellularLocation>
</comment>
<dbReference type="Pfam" id="PF25766">
    <property type="entry name" value="TPR_RPAP1"/>
    <property type="match status" value="1"/>
</dbReference>
<evidence type="ECO:0000259" key="6">
    <source>
        <dbReference type="Pfam" id="PF08620"/>
    </source>
</evidence>
<feature type="domain" description="RPAP1/MINIYO-like TPR repeats" evidence="8">
    <location>
        <begin position="1098"/>
        <end position="1312"/>
    </location>
</feature>
<dbReference type="PANTHER" id="PTHR21483">
    <property type="entry name" value="RNA POLYMERASE II-ASSOCIATED PROTEIN 1"/>
    <property type="match status" value="1"/>
</dbReference>
<dbReference type="Pfam" id="PF08620">
    <property type="entry name" value="RPAP1_C"/>
    <property type="match status" value="1"/>
</dbReference>
<gene>
    <name evidence="9" type="ORF">L798_10886</name>
</gene>
<dbReference type="PANTHER" id="PTHR21483:SF18">
    <property type="entry name" value="RNA POLYMERASE II-ASSOCIATED PROTEIN 1"/>
    <property type="match status" value="1"/>
</dbReference>
<protein>
    <submittedName>
        <fullName evidence="9">RNA polymerase II-associated protein 1</fullName>
    </submittedName>
</protein>
<name>A0A067R0A2_ZOONE</name>
<evidence type="ECO:0000313" key="10">
    <source>
        <dbReference type="Proteomes" id="UP000027135"/>
    </source>
</evidence>
<dbReference type="eggNOG" id="KOG1894">
    <property type="taxonomic scope" value="Eukaryota"/>
</dbReference>
<feature type="compositionally biased region" description="Basic and acidic residues" evidence="5">
    <location>
        <begin position="1"/>
        <end position="22"/>
    </location>
</feature>
<dbReference type="OrthoDB" id="348201at2759"/>
<evidence type="ECO:0000256" key="4">
    <source>
        <dbReference type="ARBA" id="ARBA00023242"/>
    </source>
</evidence>
<dbReference type="InParanoid" id="A0A067R0A2"/>
<feature type="domain" description="RPAP1 N-terminal" evidence="7">
    <location>
        <begin position="177"/>
        <end position="220"/>
    </location>
</feature>
<evidence type="ECO:0000313" key="9">
    <source>
        <dbReference type="EMBL" id="KDR15317.1"/>
    </source>
</evidence>
<dbReference type="GO" id="GO:0006366">
    <property type="term" value="P:transcription by RNA polymerase II"/>
    <property type="evidence" value="ECO:0007669"/>
    <property type="project" value="InterPro"/>
</dbReference>
<dbReference type="InterPro" id="IPR039913">
    <property type="entry name" value="RPAP1/Rba50"/>
</dbReference>
<evidence type="ECO:0000259" key="7">
    <source>
        <dbReference type="Pfam" id="PF08621"/>
    </source>
</evidence>
<accession>A0A067R0A2</accession>
<dbReference type="InterPro" id="IPR013929">
    <property type="entry name" value="RPAP1_C"/>
</dbReference>
<keyword evidence="3" id="KW-0804">Transcription</keyword>
<feature type="region of interest" description="Disordered" evidence="5">
    <location>
        <begin position="1"/>
        <end position="83"/>
    </location>
</feature>
<evidence type="ECO:0000259" key="8">
    <source>
        <dbReference type="Pfam" id="PF25766"/>
    </source>
</evidence>
<dbReference type="InterPro" id="IPR057989">
    <property type="entry name" value="TPR_RPAP1/MINIYO-like"/>
</dbReference>
<organism evidence="9 10">
    <name type="scientific">Zootermopsis nevadensis</name>
    <name type="common">Dampwood termite</name>
    <dbReference type="NCBI Taxonomy" id="136037"/>
    <lineage>
        <taxon>Eukaryota</taxon>
        <taxon>Metazoa</taxon>
        <taxon>Ecdysozoa</taxon>
        <taxon>Arthropoda</taxon>
        <taxon>Hexapoda</taxon>
        <taxon>Insecta</taxon>
        <taxon>Pterygota</taxon>
        <taxon>Neoptera</taxon>
        <taxon>Polyneoptera</taxon>
        <taxon>Dictyoptera</taxon>
        <taxon>Blattodea</taxon>
        <taxon>Blattoidea</taxon>
        <taxon>Termitoidae</taxon>
        <taxon>Termopsidae</taxon>
        <taxon>Zootermopsis</taxon>
    </lineage>
</organism>
<dbReference type="OMA" id="KYFLQCV"/>
<dbReference type="SUPFAM" id="SSF48371">
    <property type="entry name" value="ARM repeat"/>
    <property type="match status" value="1"/>
</dbReference>
<dbReference type="InterPro" id="IPR013930">
    <property type="entry name" value="RPAP1_N"/>
</dbReference>
<dbReference type="EMBL" id="KK852832">
    <property type="protein sequence ID" value="KDR15317.1"/>
    <property type="molecule type" value="Genomic_DNA"/>
</dbReference>
<evidence type="ECO:0000256" key="2">
    <source>
        <dbReference type="ARBA" id="ARBA00009953"/>
    </source>
</evidence>
<evidence type="ECO:0000256" key="3">
    <source>
        <dbReference type="ARBA" id="ARBA00023163"/>
    </source>
</evidence>
<evidence type="ECO:0000256" key="1">
    <source>
        <dbReference type="ARBA" id="ARBA00004123"/>
    </source>
</evidence>
<comment type="similarity">
    <text evidence="2">Belongs to the RPAP1 family.</text>
</comment>
<dbReference type="Pfam" id="PF08621">
    <property type="entry name" value="RPAP1_N"/>
    <property type="match status" value="1"/>
</dbReference>
<keyword evidence="10" id="KW-1185">Reference proteome</keyword>
<feature type="compositionally biased region" description="Polar residues" evidence="5">
    <location>
        <begin position="23"/>
        <end position="32"/>
    </location>
</feature>